<evidence type="ECO:0000313" key="2">
    <source>
        <dbReference type="Proteomes" id="UP000225706"/>
    </source>
</evidence>
<sequence length="184" mass="20890">MLRRSDQSHVKSQRATRLCCQGVGHAFNFEQSQVKSHEGLTCVRGSLEVRVLQSRVSNKVERMLFSLCVFSTKSNVFSASSGIHQSVRVFDKVHCLFCKLEYSSVRACFRQDPLHVSSASSSTYQSVCVFDKLHYAPRIVFSAECIVFWITLVKLFKAILQQISAQQSYGAVYCILDLCCTYEY</sequence>
<protein>
    <submittedName>
        <fullName evidence="1">Uncharacterized protein</fullName>
    </submittedName>
</protein>
<reference evidence="2" key="1">
    <citation type="journal article" date="2017" name="bioRxiv">
        <title>Comparative analysis of the genomes of Stylophora pistillata and Acropora digitifera provides evidence for extensive differences between species of corals.</title>
        <authorList>
            <person name="Voolstra C.R."/>
            <person name="Li Y."/>
            <person name="Liew Y.J."/>
            <person name="Baumgarten S."/>
            <person name="Zoccola D."/>
            <person name="Flot J.-F."/>
            <person name="Tambutte S."/>
            <person name="Allemand D."/>
            <person name="Aranda M."/>
        </authorList>
    </citation>
    <scope>NUCLEOTIDE SEQUENCE [LARGE SCALE GENOMIC DNA]</scope>
</reference>
<accession>A0A2B4S8K0</accession>
<dbReference type="AlphaFoldDB" id="A0A2B4S8K0"/>
<dbReference type="Proteomes" id="UP000225706">
    <property type="component" value="Unassembled WGS sequence"/>
</dbReference>
<comment type="caution">
    <text evidence="1">The sequence shown here is derived from an EMBL/GenBank/DDBJ whole genome shotgun (WGS) entry which is preliminary data.</text>
</comment>
<keyword evidence="2" id="KW-1185">Reference proteome</keyword>
<evidence type="ECO:0000313" key="1">
    <source>
        <dbReference type="EMBL" id="PFX24795.1"/>
    </source>
</evidence>
<organism evidence="1 2">
    <name type="scientific">Stylophora pistillata</name>
    <name type="common">Smooth cauliflower coral</name>
    <dbReference type="NCBI Taxonomy" id="50429"/>
    <lineage>
        <taxon>Eukaryota</taxon>
        <taxon>Metazoa</taxon>
        <taxon>Cnidaria</taxon>
        <taxon>Anthozoa</taxon>
        <taxon>Hexacorallia</taxon>
        <taxon>Scleractinia</taxon>
        <taxon>Astrocoeniina</taxon>
        <taxon>Pocilloporidae</taxon>
        <taxon>Stylophora</taxon>
    </lineage>
</organism>
<proteinExistence type="predicted"/>
<name>A0A2B4S8K0_STYPI</name>
<dbReference type="EMBL" id="LSMT01000167">
    <property type="protein sequence ID" value="PFX24795.1"/>
    <property type="molecule type" value="Genomic_DNA"/>
</dbReference>
<gene>
    <name evidence="1" type="ORF">AWC38_SpisGene10605</name>
</gene>